<dbReference type="OrthoDB" id="4557871at2"/>
<keyword evidence="3" id="KW-1185">Reference proteome</keyword>
<accession>A0A1I6FEA5</accession>
<dbReference type="Pfam" id="PF04149">
    <property type="entry name" value="DUF397"/>
    <property type="match status" value="1"/>
</dbReference>
<reference evidence="3" key="1">
    <citation type="submission" date="2016-10" db="EMBL/GenBank/DDBJ databases">
        <authorList>
            <person name="Varghese N."/>
            <person name="Submissions S."/>
        </authorList>
    </citation>
    <scope>NUCLEOTIDE SEQUENCE [LARGE SCALE GENOMIC DNA]</scope>
    <source>
        <strain evidence="3">DSM 44232</strain>
    </source>
</reference>
<gene>
    <name evidence="2" type="ORF">SAMN04488564_11386</name>
</gene>
<proteinExistence type="predicted"/>
<evidence type="ECO:0000313" key="2">
    <source>
        <dbReference type="EMBL" id="SFR28238.1"/>
    </source>
</evidence>
<dbReference type="EMBL" id="FOYL01000013">
    <property type="protein sequence ID" value="SFR28238.1"/>
    <property type="molecule type" value="Genomic_DNA"/>
</dbReference>
<dbReference type="RefSeq" id="WP_093604092.1">
    <property type="nucleotide sequence ID" value="NZ_FOYL01000013.1"/>
</dbReference>
<evidence type="ECO:0000313" key="3">
    <source>
        <dbReference type="Proteomes" id="UP000198583"/>
    </source>
</evidence>
<dbReference type="STRING" id="84724.SAMN04488564_11386"/>
<dbReference type="AlphaFoldDB" id="A0A1I6FEA5"/>
<organism evidence="2 3">
    <name type="scientific">Lentzea waywayandensis</name>
    <dbReference type="NCBI Taxonomy" id="84724"/>
    <lineage>
        <taxon>Bacteria</taxon>
        <taxon>Bacillati</taxon>
        <taxon>Actinomycetota</taxon>
        <taxon>Actinomycetes</taxon>
        <taxon>Pseudonocardiales</taxon>
        <taxon>Pseudonocardiaceae</taxon>
        <taxon>Lentzea</taxon>
    </lineage>
</organism>
<name>A0A1I6FEA5_9PSEU</name>
<dbReference type="InterPro" id="IPR007278">
    <property type="entry name" value="DUF397"/>
</dbReference>
<sequence>MAEWRKSTFSANASDCLEVAWRKSSYSANASECVEVAIGIGIRDSKAPAAHIEINADAWTAFLAGVTRER</sequence>
<feature type="domain" description="DUF397" evidence="1">
    <location>
        <begin position="20"/>
        <end position="66"/>
    </location>
</feature>
<dbReference type="Proteomes" id="UP000198583">
    <property type="component" value="Unassembled WGS sequence"/>
</dbReference>
<evidence type="ECO:0000259" key="1">
    <source>
        <dbReference type="Pfam" id="PF04149"/>
    </source>
</evidence>
<protein>
    <recommendedName>
        <fullName evidence="1">DUF397 domain-containing protein</fullName>
    </recommendedName>
</protein>